<dbReference type="GO" id="GO:0016491">
    <property type="term" value="F:oxidoreductase activity"/>
    <property type="evidence" value="ECO:0007669"/>
    <property type="project" value="InterPro"/>
</dbReference>
<dbReference type="InterPro" id="IPR029039">
    <property type="entry name" value="Flavoprotein-like_sf"/>
</dbReference>
<dbReference type="PANTHER" id="PTHR30543:SF21">
    <property type="entry name" value="NAD(P)H-DEPENDENT FMN REDUCTASE LOT6"/>
    <property type="match status" value="1"/>
</dbReference>
<comment type="caution">
    <text evidence="2">The sequence shown here is derived from an EMBL/GenBank/DDBJ whole genome shotgun (WGS) entry which is preliminary data.</text>
</comment>
<dbReference type="Pfam" id="PF03358">
    <property type="entry name" value="FMN_red"/>
    <property type="match status" value="1"/>
</dbReference>
<dbReference type="GO" id="GO:0005829">
    <property type="term" value="C:cytosol"/>
    <property type="evidence" value="ECO:0007669"/>
    <property type="project" value="TreeGrafter"/>
</dbReference>
<gene>
    <name evidence="2" type="ORF">Afil01_56340</name>
</gene>
<evidence type="ECO:0000259" key="1">
    <source>
        <dbReference type="Pfam" id="PF03358"/>
    </source>
</evidence>
<evidence type="ECO:0000313" key="3">
    <source>
        <dbReference type="Proteomes" id="UP001165079"/>
    </source>
</evidence>
<dbReference type="EMBL" id="BSTX01000004">
    <property type="protein sequence ID" value="GLZ80827.1"/>
    <property type="molecule type" value="Genomic_DNA"/>
</dbReference>
<protein>
    <submittedName>
        <fullName evidence="2">FMN reductase</fullName>
    </submittedName>
</protein>
<organism evidence="2 3">
    <name type="scientific">Actinorhabdospora filicis</name>
    <dbReference type="NCBI Taxonomy" id="1785913"/>
    <lineage>
        <taxon>Bacteria</taxon>
        <taxon>Bacillati</taxon>
        <taxon>Actinomycetota</taxon>
        <taxon>Actinomycetes</taxon>
        <taxon>Micromonosporales</taxon>
        <taxon>Micromonosporaceae</taxon>
        <taxon>Actinorhabdospora</taxon>
    </lineage>
</organism>
<reference evidence="2" key="1">
    <citation type="submission" date="2023-03" db="EMBL/GenBank/DDBJ databases">
        <title>Actinorhabdospora filicis NBRC 111898.</title>
        <authorList>
            <person name="Ichikawa N."/>
            <person name="Sato H."/>
            <person name="Tonouchi N."/>
        </authorList>
    </citation>
    <scope>NUCLEOTIDE SEQUENCE</scope>
    <source>
        <strain evidence="2">NBRC 111898</strain>
    </source>
</reference>
<sequence>MTRIAIIAGSTRPGRRTEQVARWVEGVAATHEGDAEYEVVDIADFGLPVLDEPVPAAFGAPYTHEHTRVWSEKIASFDGFVFVTAEYNHSIPGALKNAIDFLYPEWNDKAAGIVSFGPSGGIRAAEHLRGVLSELRVAHVRTHVPLTIFTDFQWENPADPTSAFTIDAPGRLTPLVHTMLGELLAWTGALRPLREQAVAA</sequence>
<name>A0A9W6W5V9_9ACTN</name>
<proteinExistence type="predicted"/>
<feature type="domain" description="NADPH-dependent FMN reductase-like" evidence="1">
    <location>
        <begin position="2"/>
        <end position="145"/>
    </location>
</feature>
<dbReference type="PANTHER" id="PTHR30543">
    <property type="entry name" value="CHROMATE REDUCTASE"/>
    <property type="match status" value="1"/>
</dbReference>
<dbReference type="GO" id="GO:0010181">
    <property type="term" value="F:FMN binding"/>
    <property type="evidence" value="ECO:0007669"/>
    <property type="project" value="TreeGrafter"/>
</dbReference>
<dbReference type="AlphaFoldDB" id="A0A9W6W5V9"/>
<keyword evidence="3" id="KW-1185">Reference proteome</keyword>
<accession>A0A9W6W5V9</accession>
<dbReference type="RefSeq" id="WP_285666092.1">
    <property type="nucleotide sequence ID" value="NZ_BSTX01000004.1"/>
</dbReference>
<evidence type="ECO:0000313" key="2">
    <source>
        <dbReference type="EMBL" id="GLZ80827.1"/>
    </source>
</evidence>
<dbReference type="SUPFAM" id="SSF52218">
    <property type="entry name" value="Flavoproteins"/>
    <property type="match status" value="1"/>
</dbReference>
<dbReference type="Proteomes" id="UP001165079">
    <property type="component" value="Unassembled WGS sequence"/>
</dbReference>
<dbReference type="InterPro" id="IPR005025">
    <property type="entry name" value="FMN_Rdtase-like_dom"/>
</dbReference>
<dbReference type="Gene3D" id="3.40.50.360">
    <property type="match status" value="1"/>
</dbReference>
<dbReference type="InterPro" id="IPR050712">
    <property type="entry name" value="NAD(P)H-dep_reductase"/>
</dbReference>